<feature type="transmembrane region" description="Helical" evidence="1">
    <location>
        <begin position="339"/>
        <end position="357"/>
    </location>
</feature>
<feature type="transmembrane region" description="Helical" evidence="1">
    <location>
        <begin position="131"/>
        <end position="150"/>
    </location>
</feature>
<gene>
    <name evidence="2" type="ORF">IAB74_07005</name>
</gene>
<evidence type="ECO:0000256" key="1">
    <source>
        <dbReference type="SAM" id="Phobius"/>
    </source>
</evidence>
<feature type="transmembrane region" description="Helical" evidence="1">
    <location>
        <begin position="156"/>
        <end position="180"/>
    </location>
</feature>
<comment type="caution">
    <text evidence="2">The sequence shown here is derived from an EMBL/GenBank/DDBJ whole genome shotgun (WGS) entry which is preliminary data.</text>
</comment>
<feature type="transmembrane region" description="Helical" evidence="1">
    <location>
        <begin position="401"/>
        <end position="419"/>
    </location>
</feature>
<feature type="transmembrane region" description="Helical" evidence="1">
    <location>
        <begin position="54"/>
        <end position="79"/>
    </location>
</feature>
<dbReference type="EMBL" id="DVFK01000095">
    <property type="protein sequence ID" value="HIQ68238.1"/>
    <property type="molecule type" value="Genomic_DNA"/>
</dbReference>
<feature type="transmembrane region" description="Helical" evidence="1">
    <location>
        <begin position="310"/>
        <end position="333"/>
    </location>
</feature>
<keyword evidence="1" id="KW-0812">Transmembrane</keyword>
<feature type="transmembrane region" description="Helical" evidence="1">
    <location>
        <begin position="466"/>
        <end position="483"/>
    </location>
</feature>
<dbReference type="Proteomes" id="UP000886796">
    <property type="component" value="Unassembled WGS sequence"/>
</dbReference>
<keyword evidence="1" id="KW-0472">Membrane</keyword>
<organism evidence="2 3">
    <name type="scientific">Candidatus Faecousia excrementigallinarum</name>
    <dbReference type="NCBI Taxonomy" id="2840806"/>
    <lineage>
        <taxon>Bacteria</taxon>
        <taxon>Bacillati</taxon>
        <taxon>Bacillota</taxon>
        <taxon>Clostridia</taxon>
        <taxon>Eubacteriales</taxon>
        <taxon>Oscillospiraceae</taxon>
        <taxon>Faecousia</taxon>
    </lineage>
</organism>
<feature type="transmembrane region" description="Helical" evidence="1">
    <location>
        <begin position="222"/>
        <end position="240"/>
    </location>
</feature>
<keyword evidence="1" id="KW-1133">Transmembrane helix</keyword>
<name>A0A9D1CMN9_9FIRM</name>
<proteinExistence type="predicted"/>
<feature type="transmembrane region" description="Helical" evidence="1">
    <location>
        <begin position="489"/>
        <end position="512"/>
    </location>
</feature>
<sequence length="523" mass="59068">MFKTWKIAYSLKNTYRVNSILYALKQIPILGRFLPEGLYRVRGFKILANILSGLWELVTVFGGKVLYFLTLVCGIGILYEKVLPREAFLHIFLFLTLIGGYIKTGMFDPTRDKYYAMMLLGMDARRYTLSDYAYTLGKTVVGFLPFTVLFGLARQVPLWVCLVLPFCVAGVKLGVAAYTLRDYEKRGKAFNENKLEKHQWILTLVFLALAYGLPAVGIALPFWVSVAVLGVFLPLGLLGIRKVRSFDRYREVNQQLLFQMLHQMDEAKTAPQMVSRKAISADTAVTSHKKGMGYLNELFIKRHQKILWSASVKIAAVCAILSCGAVAALLLFPQLRGEVNALVLTFLPYFTFIMYALNRGTGFTQALFVNCDHSLLTYSFYKQPKFVLKLFRIRLWEIMKINALPAGVIGLGLCGILWASGGTENPLDYGVLVVSILAMSLFFSIHYLTLYYLLQPYNAGTEMKSATYQIAMFATYLVCYSMMQVRLPILVFGLACIAFCVVYSLVACILVYRLAPKTFRIRP</sequence>
<accession>A0A9D1CMN9</accession>
<feature type="transmembrane region" description="Helical" evidence="1">
    <location>
        <begin position="431"/>
        <end position="454"/>
    </location>
</feature>
<reference evidence="2" key="2">
    <citation type="journal article" date="2021" name="PeerJ">
        <title>Extensive microbial diversity within the chicken gut microbiome revealed by metagenomics and culture.</title>
        <authorList>
            <person name="Gilroy R."/>
            <person name="Ravi A."/>
            <person name="Getino M."/>
            <person name="Pursley I."/>
            <person name="Horton D.L."/>
            <person name="Alikhan N.F."/>
            <person name="Baker D."/>
            <person name="Gharbi K."/>
            <person name="Hall N."/>
            <person name="Watson M."/>
            <person name="Adriaenssens E.M."/>
            <person name="Foster-Nyarko E."/>
            <person name="Jarju S."/>
            <person name="Secka A."/>
            <person name="Antonio M."/>
            <person name="Oren A."/>
            <person name="Chaudhuri R.R."/>
            <person name="La Ragione R."/>
            <person name="Hildebrand F."/>
            <person name="Pallen M.J."/>
        </authorList>
    </citation>
    <scope>NUCLEOTIDE SEQUENCE</scope>
    <source>
        <strain evidence="2">13361</strain>
    </source>
</reference>
<dbReference type="AlphaFoldDB" id="A0A9D1CMN9"/>
<evidence type="ECO:0000313" key="3">
    <source>
        <dbReference type="Proteomes" id="UP000886796"/>
    </source>
</evidence>
<evidence type="ECO:0000313" key="2">
    <source>
        <dbReference type="EMBL" id="HIQ68238.1"/>
    </source>
</evidence>
<feature type="transmembrane region" description="Helical" evidence="1">
    <location>
        <begin position="91"/>
        <end position="110"/>
    </location>
</feature>
<feature type="transmembrane region" description="Helical" evidence="1">
    <location>
        <begin position="200"/>
        <end position="216"/>
    </location>
</feature>
<reference evidence="2" key="1">
    <citation type="submission" date="2020-10" db="EMBL/GenBank/DDBJ databases">
        <authorList>
            <person name="Gilroy R."/>
        </authorList>
    </citation>
    <scope>NUCLEOTIDE SEQUENCE</scope>
    <source>
        <strain evidence="2">13361</strain>
    </source>
</reference>
<protein>
    <submittedName>
        <fullName evidence="2">Uncharacterized protein</fullName>
    </submittedName>
</protein>